<feature type="chain" id="PRO_5008598055" evidence="2">
    <location>
        <begin position="29"/>
        <end position="92"/>
    </location>
</feature>
<evidence type="ECO:0000313" key="3">
    <source>
        <dbReference type="EMBL" id="OAX77057.1"/>
    </source>
</evidence>
<evidence type="ECO:0000313" key="4">
    <source>
        <dbReference type="Proteomes" id="UP000091918"/>
    </source>
</evidence>
<feature type="signal peptide" evidence="2">
    <location>
        <begin position="1"/>
        <end position="28"/>
    </location>
</feature>
<protein>
    <submittedName>
        <fullName evidence="3">Uncharacterized protein</fullName>
    </submittedName>
</protein>
<organism evidence="3 4">
    <name type="scientific">Emergomyces africanus</name>
    <dbReference type="NCBI Taxonomy" id="1955775"/>
    <lineage>
        <taxon>Eukaryota</taxon>
        <taxon>Fungi</taxon>
        <taxon>Dikarya</taxon>
        <taxon>Ascomycota</taxon>
        <taxon>Pezizomycotina</taxon>
        <taxon>Eurotiomycetes</taxon>
        <taxon>Eurotiomycetidae</taxon>
        <taxon>Onygenales</taxon>
        <taxon>Ajellomycetaceae</taxon>
        <taxon>Emergomyces</taxon>
    </lineage>
</organism>
<proteinExistence type="predicted"/>
<name>A0A1B7NKB4_9EURO</name>
<sequence length="92" mass="9252">MAEQSTMLRTFRLAMSLVAIASSGTAIALPRVQHVGCDNEDCTLSTTSIQASLNGPSVTPAPVLSAPTQPADFTSPAASPAPAAARAAESTP</sequence>
<dbReference type="AlphaFoldDB" id="A0A1B7NKB4"/>
<dbReference type="Proteomes" id="UP000091918">
    <property type="component" value="Unassembled WGS sequence"/>
</dbReference>
<evidence type="ECO:0000256" key="2">
    <source>
        <dbReference type="SAM" id="SignalP"/>
    </source>
</evidence>
<dbReference type="EMBL" id="LGUA01003528">
    <property type="protein sequence ID" value="OAX77057.1"/>
    <property type="molecule type" value="Genomic_DNA"/>
</dbReference>
<feature type="compositionally biased region" description="Low complexity" evidence="1">
    <location>
        <begin position="75"/>
        <end position="92"/>
    </location>
</feature>
<feature type="region of interest" description="Disordered" evidence="1">
    <location>
        <begin position="53"/>
        <end position="92"/>
    </location>
</feature>
<keyword evidence="2" id="KW-0732">Signal</keyword>
<accession>A0A1B7NKB4</accession>
<gene>
    <name evidence="3" type="ORF">ACJ72_08648</name>
</gene>
<reference evidence="3 4" key="1">
    <citation type="submission" date="2015-07" db="EMBL/GenBank/DDBJ databases">
        <title>Emmonsia species relationships and genome sequence.</title>
        <authorList>
            <person name="Cuomo C.A."/>
            <person name="Schwartz I.S."/>
            <person name="Kenyon C."/>
            <person name="de Hoog G.S."/>
            <person name="Govender N.P."/>
            <person name="Botha A."/>
            <person name="Moreno L."/>
            <person name="de Vries M."/>
            <person name="Munoz J.F."/>
            <person name="Stielow J.B."/>
        </authorList>
    </citation>
    <scope>NUCLEOTIDE SEQUENCE [LARGE SCALE GENOMIC DNA]</scope>
    <source>
        <strain evidence="3 4">CBS 136260</strain>
    </source>
</reference>
<keyword evidence="4" id="KW-1185">Reference proteome</keyword>
<comment type="caution">
    <text evidence="3">The sequence shown here is derived from an EMBL/GenBank/DDBJ whole genome shotgun (WGS) entry which is preliminary data.</text>
</comment>
<evidence type="ECO:0000256" key="1">
    <source>
        <dbReference type="SAM" id="MobiDB-lite"/>
    </source>
</evidence>